<dbReference type="GO" id="GO:0060271">
    <property type="term" value="P:cilium assembly"/>
    <property type="evidence" value="ECO:0007669"/>
    <property type="project" value="TreeGrafter"/>
</dbReference>
<dbReference type="PANTHER" id="PTHR12968:SF4">
    <property type="entry name" value="TECTONIC-LIKE COMPLEX MEMBER MKS1"/>
    <property type="match status" value="1"/>
</dbReference>
<dbReference type="GO" id="GO:0036038">
    <property type="term" value="C:MKS complex"/>
    <property type="evidence" value="ECO:0007669"/>
    <property type="project" value="TreeGrafter"/>
</dbReference>
<dbReference type="STRING" id="334426.A0A158PHJ3"/>
<dbReference type="Proteomes" id="UP000267027">
    <property type="component" value="Unassembled WGS sequence"/>
</dbReference>
<dbReference type="PANTHER" id="PTHR12968">
    <property type="entry name" value="B9 DOMAIN-CONTAINING"/>
    <property type="match status" value="1"/>
</dbReference>
<accession>A0A158PHJ3</accession>
<dbReference type="EMBL" id="UYYA01003947">
    <property type="protein sequence ID" value="VDM58034.1"/>
    <property type="molecule type" value="Genomic_DNA"/>
</dbReference>
<sequence length="388" mass="44671">MESGSVFDFVGSAALMRFKVTLVKKDFNNLDDIVEGGVSGMFKSHTVDELQLQWQQKISLHTDQSNFQNNTARTEARLFTYVEGDKIPERLKVFKAPMSNEGEAQKAEYDYRRISRNYNDRDEYVICRITLLNERSMIFEPRLTHSGYRIQSKIGEYRVLLQVWDDNFTSIAQPLDRVTVVSPNLPETQLFELPEEESVKVVCLMCIDYGSHFDYSSIWVEYVVYFPDDLTCTTGNTEGQTSACAAGKDGRYHFCWPIEFVAQATDMSRFHARFRVRSEDLWGRQYVAGYACLTVLLTPGRTDYRIECWRPIKTGDAVSELREFFIGQTIDIDFFNLEKDGVISRTGLTTQSSGTLHVTITSIIQKREYISRETLNHIKYGTLFGRMG</sequence>
<reference evidence="8" key="1">
    <citation type="submission" date="2016-04" db="UniProtKB">
        <authorList>
            <consortium name="WormBaseParasite"/>
        </authorList>
    </citation>
    <scope>IDENTIFICATION</scope>
</reference>
<keyword evidence="2" id="KW-0963">Cytoplasm</keyword>
<evidence type="ECO:0000256" key="5">
    <source>
        <dbReference type="ARBA" id="ARBA00023273"/>
    </source>
</evidence>
<dbReference type="OMA" id="WRPISHN"/>
<evidence type="ECO:0000256" key="4">
    <source>
        <dbReference type="ARBA" id="ARBA00023212"/>
    </source>
</evidence>
<dbReference type="AlphaFoldDB" id="A0A158PHJ3"/>
<keyword evidence="3" id="KW-0970">Cilium biogenesis/degradation</keyword>
<evidence type="ECO:0000256" key="1">
    <source>
        <dbReference type="ARBA" id="ARBA00004120"/>
    </source>
</evidence>
<dbReference type="OrthoDB" id="10263520at2759"/>
<evidence type="ECO:0000256" key="2">
    <source>
        <dbReference type="ARBA" id="ARBA00022490"/>
    </source>
</evidence>
<evidence type="ECO:0000256" key="3">
    <source>
        <dbReference type="ARBA" id="ARBA00022794"/>
    </source>
</evidence>
<comment type="subcellular location">
    <subcellularLocation>
        <location evidence="1">Cytoplasm</location>
        <location evidence="1">Cytoskeleton</location>
        <location evidence="1">Cilium basal body</location>
    </subcellularLocation>
</comment>
<proteinExistence type="predicted"/>
<reference evidence="6 7" key="2">
    <citation type="submission" date="2018-11" db="EMBL/GenBank/DDBJ databases">
        <authorList>
            <consortium name="Pathogen Informatics"/>
        </authorList>
    </citation>
    <scope>NUCLEOTIDE SEQUENCE [LARGE SCALE GENOMIC DNA]</scope>
    <source>
        <strain evidence="6 7">Costa Rica</strain>
    </source>
</reference>
<gene>
    <name evidence="6" type="ORF">ACOC_LOCUS6449</name>
</gene>
<keyword evidence="5" id="KW-0966">Cell projection</keyword>
<keyword evidence="7" id="KW-1185">Reference proteome</keyword>
<evidence type="ECO:0000313" key="6">
    <source>
        <dbReference type="EMBL" id="VDM58034.1"/>
    </source>
</evidence>
<evidence type="ECO:0000313" key="7">
    <source>
        <dbReference type="Proteomes" id="UP000267027"/>
    </source>
</evidence>
<protein>
    <submittedName>
        <fullName evidence="8">Fibronectin type-III domain-containing protein</fullName>
    </submittedName>
</protein>
<evidence type="ECO:0000313" key="8">
    <source>
        <dbReference type="WBParaSite" id="ACOC_0000644801-mRNA-1"/>
    </source>
</evidence>
<dbReference type="WBParaSite" id="ACOC_0000644801-mRNA-1">
    <property type="protein sequence ID" value="ACOC_0000644801-mRNA-1"/>
    <property type="gene ID" value="ACOC_0000644801"/>
</dbReference>
<keyword evidence="4" id="KW-0206">Cytoskeleton</keyword>
<name>A0A158PHJ3_ANGCS</name>
<organism evidence="8">
    <name type="scientific">Angiostrongylus costaricensis</name>
    <name type="common">Nematode worm</name>
    <dbReference type="NCBI Taxonomy" id="334426"/>
    <lineage>
        <taxon>Eukaryota</taxon>
        <taxon>Metazoa</taxon>
        <taxon>Ecdysozoa</taxon>
        <taxon>Nematoda</taxon>
        <taxon>Chromadorea</taxon>
        <taxon>Rhabditida</taxon>
        <taxon>Rhabditina</taxon>
        <taxon>Rhabditomorpha</taxon>
        <taxon>Strongyloidea</taxon>
        <taxon>Metastrongylidae</taxon>
        <taxon>Angiostrongylus</taxon>
    </lineage>
</organism>
<dbReference type="Pfam" id="PF07162">
    <property type="entry name" value="B9-C2"/>
    <property type="match status" value="1"/>
</dbReference>
<dbReference type="InterPro" id="IPR010796">
    <property type="entry name" value="C2_B9-type_dom"/>
</dbReference>